<keyword evidence="2" id="KW-1185">Reference proteome</keyword>
<sequence>MKSRIITQKNGNGIFNRKEWVSESQKLYVSAKLLREQGDATRQRIREMESGSGEVTTLINIVSASDKSSRLLLGYAFEMLLKSAILLLNYGATKETIEKIFRDYGHKLDTMAKELGLDINEHEINLLRMVSKDILIQARYPLKVENDSEYIKEFNKLTSEHADSNKFIELVGLYDKIKFTICKLDKDSSNCANFNKYTCDEFSVFFRSGGGLRSRAIVLFNNPEFENKRKMYVKESIKNETGKFSTLFLYNWDEFEFYEDHNKKLKPID</sequence>
<dbReference type="Proteomes" id="UP000430368">
    <property type="component" value="Chromosome"/>
</dbReference>
<dbReference type="RefSeq" id="WP_160030119.1">
    <property type="nucleotide sequence ID" value="NZ_CP041764.1"/>
</dbReference>
<evidence type="ECO:0000313" key="2">
    <source>
        <dbReference type="Proteomes" id="UP000430368"/>
    </source>
</evidence>
<proteinExistence type="predicted"/>
<accession>A0ABX6GPN9</accession>
<dbReference type="EMBL" id="CP041764">
    <property type="protein sequence ID" value="QHA88197.1"/>
    <property type="molecule type" value="Genomic_DNA"/>
</dbReference>
<reference evidence="1 2" key="1">
    <citation type="submission" date="2019-07" db="EMBL/GenBank/DDBJ databases">
        <title>Serratia dokdonensis sp. nov., an elicitor of systemic resistance in Nicotiana Tabacum.</title>
        <authorList>
            <person name="Son J.-S."/>
            <person name="Hwang Y.-J."/>
            <person name="Lee S.-Y."/>
            <person name="Ghim S.-Y."/>
        </authorList>
    </citation>
    <scope>NUCLEOTIDE SEQUENCE [LARGE SCALE GENOMIC DNA]</scope>
    <source>
        <strain evidence="1 2">KUDC3025</strain>
    </source>
</reference>
<name>A0ABX6GPN9_9GAMM</name>
<protein>
    <submittedName>
        <fullName evidence="1">Uncharacterized protein</fullName>
    </submittedName>
</protein>
<gene>
    <name evidence="1" type="ORF">FO014_15205</name>
</gene>
<evidence type="ECO:0000313" key="1">
    <source>
        <dbReference type="EMBL" id="QHA88197.1"/>
    </source>
</evidence>
<organism evidence="1 2">
    <name type="scientific">Serratia rhizosphaerae</name>
    <dbReference type="NCBI Taxonomy" id="2597702"/>
    <lineage>
        <taxon>Bacteria</taxon>
        <taxon>Pseudomonadati</taxon>
        <taxon>Pseudomonadota</taxon>
        <taxon>Gammaproteobacteria</taxon>
        <taxon>Enterobacterales</taxon>
        <taxon>Yersiniaceae</taxon>
        <taxon>Serratia</taxon>
    </lineage>
</organism>